<evidence type="ECO:0000313" key="3">
    <source>
        <dbReference type="EMBL" id="QDL36969.1"/>
    </source>
</evidence>
<dbReference type="RefSeq" id="WP_142818124.1">
    <property type="nucleotide sequence ID" value="NZ_CP035503.1"/>
</dbReference>
<gene>
    <name evidence="3" type="ORF">EUB48_06475</name>
</gene>
<reference evidence="3 4" key="1">
    <citation type="submission" date="2019-01" db="EMBL/GenBank/DDBJ databases">
        <title>Genomic insights into a novel species Rhodoferax sp.</title>
        <authorList>
            <person name="Jin L."/>
        </authorList>
    </citation>
    <scope>NUCLEOTIDE SEQUENCE [LARGE SCALE GENOMIC DNA]</scope>
    <source>
        <strain evidence="3 4">CHu59-6-5</strain>
    </source>
</reference>
<organism evidence="3 4">
    <name type="scientific">Rhodoferax sediminis</name>
    <dbReference type="NCBI Taxonomy" id="2509614"/>
    <lineage>
        <taxon>Bacteria</taxon>
        <taxon>Pseudomonadati</taxon>
        <taxon>Pseudomonadota</taxon>
        <taxon>Betaproteobacteria</taxon>
        <taxon>Burkholderiales</taxon>
        <taxon>Comamonadaceae</taxon>
        <taxon>Rhodoferax</taxon>
    </lineage>
</organism>
<feature type="signal peptide" evidence="2">
    <location>
        <begin position="1"/>
        <end position="19"/>
    </location>
</feature>
<feature type="region of interest" description="Disordered" evidence="1">
    <location>
        <begin position="65"/>
        <end position="99"/>
    </location>
</feature>
<keyword evidence="2" id="KW-0732">Signal</keyword>
<evidence type="ECO:0000313" key="4">
    <source>
        <dbReference type="Proteomes" id="UP000316798"/>
    </source>
</evidence>
<dbReference type="Gene3D" id="2.20.130.30">
    <property type="entry name" value="Protein of unknown function DUF2782"/>
    <property type="match status" value="1"/>
</dbReference>
<protein>
    <recommendedName>
        <fullName evidence="5">DUF2782 domain-containing protein</fullName>
    </recommendedName>
</protein>
<dbReference type="KEGG" id="rhf:EUB48_06475"/>
<feature type="chain" id="PRO_5022079070" description="DUF2782 domain-containing protein" evidence="2">
    <location>
        <begin position="20"/>
        <end position="108"/>
    </location>
</feature>
<dbReference type="AlphaFoldDB" id="A0A515D983"/>
<dbReference type="EMBL" id="CP035503">
    <property type="protein sequence ID" value="QDL36969.1"/>
    <property type="molecule type" value="Genomic_DNA"/>
</dbReference>
<evidence type="ECO:0000256" key="1">
    <source>
        <dbReference type="SAM" id="MobiDB-lite"/>
    </source>
</evidence>
<evidence type="ECO:0000256" key="2">
    <source>
        <dbReference type="SAM" id="SignalP"/>
    </source>
</evidence>
<proteinExistence type="predicted"/>
<name>A0A515D983_9BURK</name>
<keyword evidence="4" id="KW-1185">Reference proteome</keyword>
<dbReference type="OrthoDB" id="8688876at2"/>
<evidence type="ECO:0008006" key="5">
    <source>
        <dbReference type="Google" id="ProtNLM"/>
    </source>
</evidence>
<accession>A0A515D983</accession>
<sequence length="108" mass="11448">MRLTHFSLLLAVCGGAALAQTPAPPQAPAPGTKLAPEQRIERIHHEDAGSSIDELRYGGETQSITVQPKANVPAYEIQPNNGTHGESAARDGASPAPAGQRVWKILKY</sequence>
<dbReference type="Proteomes" id="UP000316798">
    <property type="component" value="Chromosome"/>
</dbReference>